<accession>A0ABZ2PXB0</accession>
<dbReference type="EMBL" id="CP062176">
    <property type="protein sequence ID" value="WXK39627.1"/>
    <property type="molecule type" value="Genomic_DNA"/>
</dbReference>
<keyword evidence="1" id="KW-0175">Coiled coil</keyword>
<evidence type="ECO:0000313" key="3">
    <source>
        <dbReference type="EMBL" id="WXK39627.1"/>
    </source>
</evidence>
<gene>
    <name evidence="3" type="ORF">IHE29_10285</name>
</gene>
<evidence type="ECO:0000256" key="1">
    <source>
        <dbReference type="SAM" id="Coils"/>
    </source>
</evidence>
<evidence type="ECO:0000313" key="4">
    <source>
        <dbReference type="Proteomes" id="UP001493153"/>
    </source>
</evidence>
<dbReference type="RefSeq" id="WP_338910676.1">
    <property type="nucleotide sequence ID" value="NZ_CP062176.1"/>
</dbReference>
<name>A0ABZ2PXB0_9BURK</name>
<feature type="region of interest" description="Disordered" evidence="2">
    <location>
        <begin position="267"/>
        <end position="287"/>
    </location>
</feature>
<sequence>MHTLENHASKAKWFRIAVEGATTDGRTITREWIAQMAKNYSRTRYGARVNLEHIRGVLPDGPFNAYGDVLALEARDETGEFAGKLGLYAQIEPTSNLVALTRAKQKIYTSCEVDPSFADTKQAYLVGLAVTDSPASLGTEMLTFAANAQTNPLAPRKQSPQNVFSEAIETVMEFEPTALSQDSTGSVFTKIADILGFIKKKGQSDENRFVDLARAIETIAEHGRNQTEQIQALHARLEQLNADVTREHNAHTATAQALAELTATLSEPSSMPRPVALGQRGPLTTDC</sequence>
<dbReference type="Pfam" id="PF05929">
    <property type="entry name" value="Phage_GPO"/>
    <property type="match status" value="1"/>
</dbReference>
<organism evidence="3 4">
    <name type="scientific">Mycetohabitans rhizoxinica</name>
    <dbReference type="NCBI Taxonomy" id="412963"/>
    <lineage>
        <taxon>Bacteria</taxon>
        <taxon>Pseudomonadati</taxon>
        <taxon>Pseudomonadota</taxon>
        <taxon>Betaproteobacteria</taxon>
        <taxon>Burkholderiales</taxon>
        <taxon>Burkholderiaceae</taxon>
        <taxon>Mycetohabitans</taxon>
    </lineage>
</organism>
<evidence type="ECO:0000256" key="2">
    <source>
        <dbReference type="SAM" id="MobiDB-lite"/>
    </source>
</evidence>
<feature type="coiled-coil region" evidence="1">
    <location>
        <begin position="223"/>
        <end position="250"/>
    </location>
</feature>
<dbReference type="InterPro" id="IPR009228">
    <property type="entry name" value="Capsid_scaffold_GpO"/>
</dbReference>
<dbReference type="Proteomes" id="UP001493153">
    <property type="component" value="Chromosome"/>
</dbReference>
<proteinExistence type="predicted"/>
<protein>
    <submittedName>
        <fullName evidence="3">GPO family capsid scaffolding protein</fullName>
    </submittedName>
</protein>
<keyword evidence="4" id="KW-1185">Reference proteome</keyword>
<reference evidence="3 4" key="1">
    <citation type="submission" date="2020-09" db="EMBL/GenBank/DDBJ databases">
        <title>Genome sequences of Mycetohabitans spp.</title>
        <authorList>
            <person name="Carter M.E."/>
            <person name="Carpenter S.C.D."/>
            <person name="Bogdanove A.J."/>
        </authorList>
    </citation>
    <scope>NUCLEOTIDE SEQUENCE [LARGE SCALE GENOMIC DNA]</scope>
    <source>
        <strain evidence="3 4">B12</strain>
    </source>
</reference>